<proteinExistence type="predicted"/>
<dbReference type="InterPro" id="IPR036390">
    <property type="entry name" value="WH_DNA-bd_sf"/>
</dbReference>
<dbReference type="InterPro" id="IPR036388">
    <property type="entry name" value="WH-like_DNA-bd_sf"/>
</dbReference>
<dbReference type="SUPFAM" id="SSF46785">
    <property type="entry name" value="Winged helix' DNA-binding domain"/>
    <property type="match status" value="1"/>
</dbReference>
<dbReference type="PANTHER" id="PTHR43712">
    <property type="entry name" value="PUTATIVE (AFU_ORTHOLOGUE AFUA_4G14580)-RELATED"/>
    <property type="match status" value="1"/>
</dbReference>
<feature type="domain" description="O-methyltransferase dimerisation" evidence="4">
    <location>
        <begin position="15"/>
        <end position="92"/>
    </location>
</feature>
<dbReference type="InterPro" id="IPR012967">
    <property type="entry name" value="COMT_dimerisation"/>
</dbReference>
<keyword evidence="3" id="KW-0949">S-adenosyl-L-methionine</keyword>
<evidence type="ECO:0000256" key="1">
    <source>
        <dbReference type="ARBA" id="ARBA00022603"/>
    </source>
</evidence>
<dbReference type="CDD" id="cd02440">
    <property type="entry name" value="AdoMet_MTases"/>
    <property type="match status" value="1"/>
</dbReference>
<keyword evidence="1 5" id="KW-0489">Methyltransferase</keyword>
<dbReference type="InterPro" id="IPR016461">
    <property type="entry name" value="COMT-like"/>
</dbReference>
<dbReference type="InterPro" id="IPR029063">
    <property type="entry name" value="SAM-dependent_MTases_sf"/>
</dbReference>
<evidence type="ECO:0000313" key="5">
    <source>
        <dbReference type="EMBL" id="OUM29519.1"/>
    </source>
</evidence>
<dbReference type="RefSeq" id="WP_086977247.1">
    <property type="nucleotide sequence ID" value="NZ_NFSB01000082.1"/>
</dbReference>
<gene>
    <name evidence="5" type="ORF">B8W72_19275</name>
</gene>
<dbReference type="AlphaFoldDB" id="A0A1Y3KUI7"/>
<evidence type="ECO:0000313" key="6">
    <source>
        <dbReference type="Proteomes" id="UP000196082"/>
    </source>
</evidence>
<dbReference type="SUPFAM" id="SSF53335">
    <property type="entry name" value="S-adenosyl-L-methionine-dependent methyltransferases"/>
    <property type="match status" value="1"/>
</dbReference>
<comment type="caution">
    <text evidence="5">The sequence shown here is derived from an EMBL/GenBank/DDBJ whole genome shotgun (WGS) entry which is preliminary data.</text>
</comment>
<reference evidence="5 6" key="1">
    <citation type="submission" date="2017-05" db="EMBL/GenBank/DDBJ databases">
        <title>Whole genome sequence of Pseudomonas putida isolate 1312 commercialized as a biostimulant.</title>
        <authorList>
            <person name="Crovadore J."/>
            <person name="Blanc P."/>
            <person name="Chablais R."/>
            <person name="Cochard B."/>
            <person name="Grizard D."/>
            <person name="Lefort F."/>
        </authorList>
    </citation>
    <scope>NUCLEOTIDE SEQUENCE [LARGE SCALE GENOMIC DNA]</scope>
    <source>
        <strain evidence="5 6">1312</strain>
    </source>
</reference>
<sequence>MSMDLTTPHPLQACWDLQLAGLAADALRAALTINLFDHLEQYIAPTQLATKLDLEPFNTGYLLEMLWAQGLLERDEQGSHYRNGETARRFLTRSASDYCGDALLFRHQVLRQAGQPLEHALRNGLPPAPAPTPEMAQRWAEAARVQIAQEQQAVTVDVARALIERLPQAPRLQRMLDLGGGPGLVAIALARQLPDLHGVVFDFAETAAVAQENIVRAGLEKRLGVIGGDLDRGDFGSGYDLIWCSSVFHFAHDLDGLLRRLHTALNPGGALVCCHAEVPEDKQTAARVLPYYLHMRMQGRHVLPARELAGRLRRTGFADVRQEDGLRYPVAPVSAVIASKV</sequence>
<evidence type="ECO:0000256" key="2">
    <source>
        <dbReference type="ARBA" id="ARBA00022679"/>
    </source>
</evidence>
<dbReference type="PANTHER" id="PTHR43712:SF2">
    <property type="entry name" value="O-METHYLTRANSFERASE CICE"/>
    <property type="match status" value="1"/>
</dbReference>
<evidence type="ECO:0000256" key="3">
    <source>
        <dbReference type="ARBA" id="ARBA00022691"/>
    </source>
</evidence>
<keyword evidence="2 5" id="KW-0808">Transferase</keyword>
<dbReference type="Gene3D" id="1.10.10.10">
    <property type="entry name" value="Winged helix-like DNA-binding domain superfamily/Winged helix DNA-binding domain"/>
    <property type="match status" value="1"/>
</dbReference>
<dbReference type="Gene3D" id="3.40.50.150">
    <property type="entry name" value="Vaccinia Virus protein VP39"/>
    <property type="match status" value="1"/>
</dbReference>
<protein>
    <submittedName>
        <fullName evidence="5">O-methyltransferase</fullName>
    </submittedName>
</protein>
<accession>A0A1Y3KUI7</accession>
<organism evidence="5 6">
    <name type="scientific">Pseudomonas putida</name>
    <name type="common">Arthrobacter siderocapsulatus</name>
    <dbReference type="NCBI Taxonomy" id="303"/>
    <lineage>
        <taxon>Bacteria</taxon>
        <taxon>Pseudomonadati</taxon>
        <taxon>Pseudomonadota</taxon>
        <taxon>Gammaproteobacteria</taxon>
        <taxon>Pseudomonadales</taxon>
        <taxon>Pseudomonadaceae</taxon>
        <taxon>Pseudomonas</taxon>
    </lineage>
</organism>
<dbReference type="Pfam" id="PF13489">
    <property type="entry name" value="Methyltransf_23"/>
    <property type="match status" value="1"/>
</dbReference>
<dbReference type="Pfam" id="PF08100">
    <property type="entry name" value="Dimerisation"/>
    <property type="match status" value="1"/>
</dbReference>
<dbReference type="GO" id="GO:0008168">
    <property type="term" value="F:methyltransferase activity"/>
    <property type="evidence" value="ECO:0007669"/>
    <property type="project" value="UniProtKB-KW"/>
</dbReference>
<name>A0A1Y3KUI7_PSEPU</name>
<dbReference type="PROSITE" id="PS51683">
    <property type="entry name" value="SAM_OMT_II"/>
    <property type="match status" value="1"/>
</dbReference>
<dbReference type="EMBL" id="NFSB01000082">
    <property type="protein sequence ID" value="OUM29519.1"/>
    <property type="molecule type" value="Genomic_DNA"/>
</dbReference>
<dbReference type="Proteomes" id="UP000196082">
    <property type="component" value="Unassembled WGS sequence"/>
</dbReference>
<dbReference type="GO" id="GO:0032259">
    <property type="term" value="P:methylation"/>
    <property type="evidence" value="ECO:0007669"/>
    <property type="project" value="UniProtKB-KW"/>
</dbReference>
<evidence type="ECO:0000259" key="4">
    <source>
        <dbReference type="Pfam" id="PF08100"/>
    </source>
</evidence>
<dbReference type="GO" id="GO:0046983">
    <property type="term" value="F:protein dimerization activity"/>
    <property type="evidence" value="ECO:0007669"/>
    <property type="project" value="InterPro"/>
</dbReference>